<evidence type="ECO:0000256" key="2">
    <source>
        <dbReference type="SAM" id="Coils"/>
    </source>
</evidence>
<dbReference type="eggNOG" id="KOG4324">
    <property type="taxonomic scope" value="Eukaryota"/>
</dbReference>
<evidence type="ECO:0000256" key="1">
    <source>
        <dbReference type="ARBA" id="ARBA00023054"/>
    </source>
</evidence>
<dbReference type="GeneID" id="13882368"/>
<feature type="domain" description="GDP/GTP exchange factor Sec2 N-terminal" evidence="4">
    <location>
        <begin position="30"/>
        <end position="162"/>
    </location>
</feature>
<feature type="compositionally biased region" description="Polar residues" evidence="3">
    <location>
        <begin position="578"/>
        <end position="593"/>
    </location>
</feature>
<dbReference type="GO" id="GO:0005829">
    <property type="term" value="C:cytosol"/>
    <property type="evidence" value="ECO:0007669"/>
    <property type="project" value="EnsemblFungi"/>
</dbReference>
<dbReference type="CDD" id="cd21044">
    <property type="entry name" value="Rab11BD_RAB3IP_like"/>
    <property type="match status" value="1"/>
</dbReference>
<dbReference type="OrthoDB" id="1748564at2759"/>
<dbReference type="STRING" id="1071382.H2AUJ4"/>
<evidence type="ECO:0000313" key="6">
    <source>
        <dbReference type="Proteomes" id="UP000005220"/>
    </source>
</evidence>
<dbReference type="PANTHER" id="PTHR14430:SF0">
    <property type="entry name" value="SEC2P DOMAIN-CONTAINING PROTEIN"/>
    <property type="match status" value="1"/>
</dbReference>
<name>H2AUJ4_KAZAF</name>
<dbReference type="SUPFAM" id="SSF144284">
    <property type="entry name" value="Sec2 N-terminal region"/>
    <property type="match status" value="1"/>
</dbReference>
<organism evidence="5 6">
    <name type="scientific">Kazachstania africana (strain ATCC 22294 / BCRC 22015 / CBS 2517 / CECT 1963 / NBRC 1671 / NRRL Y-8276)</name>
    <name type="common">Yeast</name>
    <name type="synonym">Kluyveromyces africanus</name>
    <dbReference type="NCBI Taxonomy" id="1071382"/>
    <lineage>
        <taxon>Eukaryota</taxon>
        <taxon>Fungi</taxon>
        <taxon>Dikarya</taxon>
        <taxon>Ascomycota</taxon>
        <taxon>Saccharomycotina</taxon>
        <taxon>Saccharomycetes</taxon>
        <taxon>Saccharomycetales</taxon>
        <taxon>Saccharomycetaceae</taxon>
        <taxon>Kazachstania</taxon>
    </lineage>
</organism>
<dbReference type="Pfam" id="PF25555">
    <property type="entry name" value="RAB3A-like_C"/>
    <property type="match status" value="1"/>
</dbReference>
<dbReference type="GO" id="GO:0005934">
    <property type="term" value="C:cellular bud tip"/>
    <property type="evidence" value="ECO:0007669"/>
    <property type="project" value="EnsemblFungi"/>
</dbReference>
<dbReference type="AlphaFoldDB" id="H2AUJ4"/>
<evidence type="ECO:0000256" key="3">
    <source>
        <dbReference type="SAM" id="MobiDB-lite"/>
    </source>
</evidence>
<dbReference type="FunCoup" id="H2AUJ4">
    <property type="interactions" value="239"/>
</dbReference>
<dbReference type="RefSeq" id="XP_003957179.1">
    <property type="nucleotide sequence ID" value="XM_003957130.1"/>
</dbReference>
<sequence>MDDLAEENNRISAQVTSLSTQLMESIQRESELEEKLKHLKKVALSQEGSIAKYDILKADYDKLKTTVSERNREIQNLQVNLKEESKLRSSAEAEVATLSQEVEDLTASLFAEANDMVADARREKHITEILNTKLVEQLREKDTLLQTLDLQLKNLKKVLQNFEDENVTNKASSIAPDFLGSEQKSASASLSNEVGDPSNKGVYSPYISTIRYDLALYNEFLKFIAVLPYCKNLKDTSSESKLMRRLINDEIQPILRIDSANGIGWLAKKSMLTLMIDGLVVIEPLSGVNENYQLGHVSSSDQSNRPSMESKRESHLFNYPTDSPPVAVHEPCSFCGENRDDILEHARMHVLKTQSKSEDGSITVTNSYPLCSWCLTKVRQTCEIFAFLRSLKIGTWNLEKVTLNSIAKGESNKFTEVTRAIKSNKHGKSDEKKLKRKSFMVGLGINASSNLTPQVEVGASTIGNAGQPTTNIQRAWVQLCKLRSMLHWTYMGIWSVDESISLKIGPQVKDDNNEITGTTVDVASVLTGNTENVSNSIKDTVSAPERNAYNQASIDSPQFDENKTKSQNLDDGVEHFSTDTNSKNGISSITVSTERAENSNDAAENDSPDGELRHQSPETQTDTHSINILEEYENTVGTVSQISDGSSSSDDEKFDDANETKDSN</sequence>
<gene>
    <name evidence="5" type="primary">KAFR0D03960</name>
    <name evidence="5" type="ORF">KAFR_0D03960</name>
</gene>
<dbReference type="EMBL" id="HE650824">
    <property type="protein sequence ID" value="CCF58044.1"/>
    <property type="molecule type" value="Genomic_DNA"/>
</dbReference>
<reference evidence="5 6" key="1">
    <citation type="journal article" date="2011" name="Proc. Natl. Acad. Sci. U.S.A.">
        <title>Evolutionary erosion of yeast sex chromosomes by mating-type switching accidents.</title>
        <authorList>
            <person name="Gordon J.L."/>
            <person name="Armisen D."/>
            <person name="Proux-Wera E."/>
            <person name="Oheigeartaigh S.S."/>
            <person name="Byrne K.P."/>
            <person name="Wolfe K.H."/>
        </authorList>
    </citation>
    <scope>NUCLEOTIDE SEQUENCE [LARGE SCALE GENOMIC DNA]</scope>
    <source>
        <strain evidence="6">ATCC 22294 / BCRC 22015 / CBS 2517 / CECT 1963 / NBRC 1671 / NRRL Y-8276</strain>
    </source>
</reference>
<keyword evidence="6" id="KW-1185">Reference proteome</keyword>
<feature type="compositionally biased region" description="Basic and acidic residues" evidence="3">
    <location>
        <begin position="655"/>
        <end position="664"/>
    </location>
</feature>
<dbReference type="InParanoid" id="H2AUJ4"/>
<protein>
    <recommendedName>
        <fullName evidence="4">GDP/GTP exchange factor Sec2 N-terminal domain-containing protein</fullName>
    </recommendedName>
</protein>
<dbReference type="InterPro" id="IPR040351">
    <property type="entry name" value="RAB3IL/RAB3IP/Sec2"/>
</dbReference>
<feature type="compositionally biased region" description="Polar residues" evidence="3">
    <location>
        <begin position="617"/>
        <end position="626"/>
    </location>
</feature>
<keyword evidence="1 2" id="KW-0175">Coiled coil</keyword>
<dbReference type="PANTHER" id="PTHR14430">
    <property type="entry name" value="RABIN3-RELATED"/>
    <property type="match status" value="1"/>
</dbReference>
<dbReference type="HOGENOM" id="CLU_018015_0_0_1"/>
<evidence type="ECO:0000259" key="4">
    <source>
        <dbReference type="Pfam" id="PF06428"/>
    </source>
</evidence>
<accession>H2AUJ4</accession>
<dbReference type="Proteomes" id="UP000005220">
    <property type="component" value="Chromosome 4"/>
</dbReference>
<dbReference type="GO" id="GO:0070273">
    <property type="term" value="F:phosphatidylinositol-4-phosphate binding"/>
    <property type="evidence" value="ECO:0007669"/>
    <property type="project" value="EnsemblFungi"/>
</dbReference>
<dbReference type="GO" id="GO:0042802">
    <property type="term" value="F:identical protein binding"/>
    <property type="evidence" value="ECO:0007669"/>
    <property type="project" value="EnsemblFungi"/>
</dbReference>
<evidence type="ECO:0000313" key="5">
    <source>
        <dbReference type="EMBL" id="CCF58044.1"/>
    </source>
</evidence>
<dbReference type="GO" id="GO:0006887">
    <property type="term" value="P:exocytosis"/>
    <property type="evidence" value="ECO:0007669"/>
    <property type="project" value="EnsemblFungi"/>
</dbReference>
<proteinExistence type="predicted"/>
<dbReference type="KEGG" id="kaf:KAFR_0D03960"/>
<dbReference type="Gene3D" id="6.10.140.910">
    <property type="match status" value="1"/>
</dbReference>
<dbReference type="GO" id="GO:0070319">
    <property type="term" value="C:Golgi to plasma membrane transport vesicle"/>
    <property type="evidence" value="ECO:0007669"/>
    <property type="project" value="TreeGrafter"/>
</dbReference>
<dbReference type="InterPro" id="IPR009449">
    <property type="entry name" value="Sec2_N"/>
</dbReference>
<dbReference type="GO" id="GO:0005085">
    <property type="term" value="F:guanyl-nucleotide exchange factor activity"/>
    <property type="evidence" value="ECO:0007669"/>
    <property type="project" value="EnsemblFungi"/>
</dbReference>
<dbReference type="Pfam" id="PF06428">
    <property type="entry name" value="Sec2p"/>
    <property type="match status" value="1"/>
</dbReference>
<dbReference type="GO" id="GO:0051286">
    <property type="term" value="C:cell tip"/>
    <property type="evidence" value="ECO:0007669"/>
    <property type="project" value="TreeGrafter"/>
</dbReference>
<feature type="coiled-coil region" evidence="2">
    <location>
        <begin position="1"/>
        <end position="108"/>
    </location>
</feature>
<dbReference type="GO" id="GO:0005935">
    <property type="term" value="C:cellular bud neck"/>
    <property type="evidence" value="ECO:0007669"/>
    <property type="project" value="EnsemblFungi"/>
</dbReference>
<dbReference type="GO" id="GO:0006914">
    <property type="term" value="P:autophagy"/>
    <property type="evidence" value="ECO:0007669"/>
    <property type="project" value="EnsemblFungi"/>
</dbReference>
<feature type="region of interest" description="Disordered" evidence="3">
    <location>
        <begin position="535"/>
        <end position="664"/>
    </location>
</feature>
<dbReference type="GO" id="GO:0032120">
    <property type="term" value="P:ascospore-type prospore membrane formation"/>
    <property type="evidence" value="ECO:0007669"/>
    <property type="project" value="EnsemblFungi"/>
</dbReference>